<evidence type="ECO:0000259" key="10">
    <source>
        <dbReference type="Pfam" id="PF13967"/>
    </source>
</evidence>
<comment type="caution">
    <text evidence="12">The sequence shown here is derived from an EMBL/GenBank/DDBJ whole genome shotgun (WGS) entry which is preliminary data.</text>
</comment>
<feature type="domain" description="CSC1/OSCA1-like 7TM region" evidence="9">
    <location>
        <begin position="425"/>
        <end position="703"/>
    </location>
</feature>
<dbReference type="PANTHER" id="PTHR13018:SF149">
    <property type="entry name" value="DOMAIN PROTEIN, PUTATIVE (AFU_ORTHOLOGUE AFUA_3G11660)-RELATED"/>
    <property type="match status" value="1"/>
</dbReference>
<feature type="transmembrane region" description="Helical" evidence="8">
    <location>
        <begin position="174"/>
        <end position="194"/>
    </location>
</feature>
<dbReference type="Pfam" id="PF02714">
    <property type="entry name" value="RSN1_7TM"/>
    <property type="match status" value="1"/>
</dbReference>
<evidence type="ECO:0000256" key="7">
    <source>
        <dbReference type="SAM" id="MobiDB-lite"/>
    </source>
</evidence>
<feature type="region of interest" description="Disordered" evidence="7">
    <location>
        <begin position="892"/>
        <end position="1004"/>
    </location>
</feature>
<dbReference type="GO" id="GO:0005227">
    <property type="term" value="F:calcium-activated cation channel activity"/>
    <property type="evidence" value="ECO:0007669"/>
    <property type="project" value="InterPro"/>
</dbReference>
<sequence length="1004" mass="113913">MTTPVTPAQGGPPDASDIFNTIQQGYAEARKVNAKAVLTQFAINGGISLLILVLFCFFRPRQNKIYAPKVKYAVPPDPNDDDYEPPPPELGRGFFSWIKPVVTYTETQMLQTCGLDAVAFLRMVRMLVYIFCGATLLGVALAIVYGVYNLKHVQSNNRQDQLSAITIENVTDAWAWPAVAVNYLLTFLVIFFVWHNWKVMDKLRYNWFRSKSYQHKLSSRTIMLTRVPREYRSDEGLVHLMSRLKVDGIKITNEIECTTIGRRLGDFPQLVEDHNKAVKDLEKTLVKYLKHGKMASQRPLLRKGGWACFGGEKVDKIDYLANEIKFLRDKVDAKRQYIDSLLRRERKARKMPFKSSNQIEERIEGETYGFVTFKTVAEAHRIARIYAGKRKDMGGAHLQLAPEPRDVIWKNLTKDGPELVTARNLGWVFIGLICLANTIPVLLITVLGNLSLWAEWVGFLRSWREHSSWTFSTISGLLAPSILAILAFILPYILRRVCKYQGAQTRSRLDRATFARYYFFMVMWYLILFTVLGVIVNLVGNIVKDIGRGKSAKDIFGMFKDLPKDVQGTYVQQSTYWLTWLPLRGFLVFFEIIQLLRLALVSFRRIMFSYTPRDIRDLTRPPAFEYYIVGVNLLFLATVGLVYAPLAPLVAIGCLFVLLFSLLIYQLLYVYVTKAESGGRMWRVYTNRVLVATLFMQLLMILTTGLIRAHWIDAIASAPPVLILLAFKIYLNRTIEYNFKYYIATPSEAEAQRQAAMSEKRVKSSEVTRRFLNPALRRDRVYNVMVHKNQEELARSVLAEYPWFSAKHEHDGVEVMAVREENLEYNPLRDDKDWDTRSVKSNMTGLTALTKSEFGGGEDTIPMLRHNRSFGDSLSALPEENMSTDGLVLAAAPTGMAPSPAPSPYSEPWHQDGTYPPRPFGQRPPPPMHQHSTSSYGDSPTLVPLDRFDSHGSVGSLGRGVSPAPSYTGGYAPVRNPSTQDLPRVGSGNEVPQTWPHPPPGGMY</sequence>
<proteinExistence type="inferred from homology"/>
<keyword evidence="6 8" id="KW-0472">Membrane</keyword>
<dbReference type="InterPro" id="IPR032880">
    <property type="entry name" value="CSC1/OSCA1-like_N"/>
</dbReference>
<evidence type="ECO:0008006" key="14">
    <source>
        <dbReference type="Google" id="ProtNLM"/>
    </source>
</evidence>
<feature type="transmembrane region" description="Helical" evidence="8">
    <location>
        <begin position="127"/>
        <end position="148"/>
    </location>
</feature>
<name>J5SXF9_TRIAS</name>
<accession>J5SXF9</accession>
<feature type="compositionally biased region" description="Pro residues" evidence="7">
    <location>
        <begin position="916"/>
        <end position="928"/>
    </location>
</feature>
<dbReference type="Pfam" id="PF13967">
    <property type="entry name" value="RSN1_TM"/>
    <property type="match status" value="1"/>
</dbReference>
<keyword evidence="5 8" id="KW-1133">Transmembrane helix</keyword>
<reference evidence="12 13" key="1">
    <citation type="journal article" date="2012" name="Eukaryot. Cell">
        <title>Draft genome sequence of CBS 2479, the standard type strain of Trichosporon asahii.</title>
        <authorList>
            <person name="Yang R.Y."/>
            <person name="Li H.T."/>
            <person name="Zhu H."/>
            <person name="Zhou G.P."/>
            <person name="Wang M."/>
            <person name="Wang L."/>
        </authorList>
    </citation>
    <scope>NUCLEOTIDE SEQUENCE [LARGE SCALE GENOMIC DNA]</scope>
    <source>
        <strain evidence="13">ATCC 90039 / CBS 2479 / JCM 2466 / KCTC 7840 / NCYC 2677 / UAMH 7654</strain>
    </source>
</reference>
<dbReference type="AlphaFoldDB" id="J5SXF9"/>
<dbReference type="InterPro" id="IPR045122">
    <property type="entry name" value="Csc1-like"/>
</dbReference>
<evidence type="ECO:0000313" key="13">
    <source>
        <dbReference type="Proteomes" id="UP000002748"/>
    </source>
</evidence>
<feature type="transmembrane region" description="Helical" evidence="8">
    <location>
        <begin position="709"/>
        <end position="731"/>
    </location>
</feature>
<evidence type="ECO:0000256" key="4">
    <source>
        <dbReference type="ARBA" id="ARBA00022692"/>
    </source>
</evidence>
<feature type="transmembrane region" description="Helical" evidence="8">
    <location>
        <begin position="37"/>
        <end position="58"/>
    </location>
</feature>
<dbReference type="Proteomes" id="UP000002748">
    <property type="component" value="Unassembled WGS sequence"/>
</dbReference>
<evidence type="ECO:0000256" key="6">
    <source>
        <dbReference type="ARBA" id="ARBA00023136"/>
    </source>
</evidence>
<comment type="similarity">
    <text evidence="2">Belongs to the CSC1 (TC 1.A.17) family.</text>
</comment>
<feature type="transmembrane region" description="Helical" evidence="8">
    <location>
        <begin position="684"/>
        <end position="703"/>
    </location>
</feature>
<protein>
    <recommendedName>
        <fullName evidence="14">DUF221-domain-containing protein</fullName>
    </recommendedName>
</protein>
<dbReference type="GO" id="GO:0005886">
    <property type="term" value="C:plasma membrane"/>
    <property type="evidence" value="ECO:0007669"/>
    <property type="project" value="TreeGrafter"/>
</dbReference>
<dbReference type="HOGENOM" id="CLU_009187_0_0_1"/>
<dbReference type="InterPro" id="IPR003864">
    <property type="entry name" value="CSC1/OSCA1-like_7TM"/>
</dbReference>
<evidence type="ECO:0000256" key="5">
    <source>
        <dbReference type="ARBA" id="ARBA00022989"/>
    </source>
</evidence>
<feature type="transmembrane region" description="Helical" evidence="8">
    <location>
        <begin position="650"/>
        <end position="672"/>
    </location>
</feature>
<dbReference type="VEuPathDB" id="FungiDB:A1Q1_02947"/>
<feature type="domain" description="CSC1/OSCA1-like N-terminal transmembrane" evidence="10">
    <location>
        <begin position="36"/>
        <end position="195"/>
    </location>
</feature>
<evidence type="ECO:0000256" key="3">
    <source>
        <dbReference type="ARBA" id="ARBA00022448"/>
    </source>
</evidence>
<feature type="transmembrane region" description="Helical" evidence="8">
    <location>
        <begin position="515"/>
        <end position="539"/>
    </location>
</feature>
<evidence type="ECO:0000256" key="1">
    <source>
        <dbReference type="ARBA" id="ARBA00004141"/>
    </source>
</evidence>
<dbReference type="RefSeq" id="XP_014179651.1">
    <property type="nucleotide sequence ID" value="XM_014324176.1"/>
</dbReference>
<dbReference type="EMBL" id="ALBS01000215">
    <property type="protein sequence ID" value="EJT48031.1"/>
    <property type="molecule type" value="Genomic_DNA"/>
</dbReference>
<keyword evidence="4 8" id="KW-0812">Transmembrane</keyword>
<feature type="transmembrane region" description="Helical" evidence="8">
    <location>
        <begin position="427"/>
        <end position="454"/>
    </location>
</feature>
<evidence type="ECO:0000259" key="11">
    <source>
        <dbReference type="Pfam" id="PF14703"/>
    </source>
</evidence>
<gene>
    <name evidence="12" type="ORF">A1Q1_02947</name>
</gene>
<evidence type="ECO:0000259" key="9">
    <source>
        <dbReference type="Pfam" id="PF02714"/>
    </source>
</evidence>
<evidence type="ECO:0000256" key="8">
    <source>
        <dbReference type="SAM" id="Phobius"/>
    </source>
</evidence>
<feature type="domain" description="CSC1/OSCA1-like cytosolic" evidence="11">
    <location>
        <begin position="219"/>
        <end position="411"/>
    </location>
</feature>
<comment type="subcellular location">
    <subcellularLocation>
        <location evidence="1">Membrane</location>
        <topology evidence="1">Multi-pass membrane protein</topology>
    </subcellularLocation>
</comment>
<dbReference type="KEGG" id="tasa:A1Q1_02947"/>
<dbReference type="GeneID" id="25986460"/>
<organism evidence="12 13">
    <name type="scientific">Trichosporon asahii var. asahii (strain ATCC 90039 / CBS 2479 / JCM 2466 / KCTC 7840 / NBRC 103889/ NCYC 2677 / UAMH 7654)</name>
    <name type="common">Yeast</name>
    <dbReference type="NCBI Taxonomy" id="1186058"/>
    <lineage>
        <taxon>Eukaryota</taxon>
        <taxon>Fungi</taxon>
        <taxon>Dikarya</taxon>
        <taxon>Basidiomycota</taxon>
        <taxon>Agaricomycotina</taxon>
        <taxon>Tremellomycetes</taxon>
        <taxon>Trichosporonales</taxon>
        <taxon>Trichosporonaceae</taxon>
        <taxon>Trichosporon</taxon>
    </lineage>
</organism>
<feature type="compositionally biased region" description="Pro residues" evidence="7">
    <location>
        <begin position="995"/>
        <end position="1004"/>
    </location>
</feature>
<evidence type="ECO:0000256" key="2">
    <source>
        <dbReference type="ARBA" id="ARBA00007779"/>
    </source>
</evidence>
<dbReference type="InterPro" id="IPR027815">
    <property type="entry name" value="CSC1/OSCA1-like_cyt"/>
</dbReference>
<dbReference type="OrthoDB" id="2150324at2759"/>
<dbReference type="PANTHER" id="PTHR13018">
    <property type="entry name" value="PROBABLE MEMBRANE PROTEIN DUF221-RELATED"/>
    <property type="match status" value="1"/>
</dbReference>
<keyword evidence="3" id="KW-0813">Transport</keyword>
<feature type="transmembrane region" description="Helical" evidence="8">
    <location>
        <begin position="474"/>
        <end position="494"/>
    </location>
</feature>
<evidence type="ECO:0000313" key="12">
    <source>
        <dbReference type="EMBL" id="EJT48031.1"/>
    </source>
</evidence>
<feature type="transmembrane region" description="Helical" evidence="8">
    <location>
        <begin position="583"/>
        <end position="603"/>
    </location>
</feature>
<dbReference type="Pfam" id="PF14703">
    <property type="entry name" value="PHM7_cyt"/>
    <property type="match status" value="1"/>
</dbReference>
<feature type="transmembrane region" description="Helical" evidence="8">
    <location>
        <begin position="624"/>
        <end position="644"/>
    </location>
</feature>